<reference evidence="6" key="1">
    <citation type="submission" date="2018-11" db="EMBL/GenBank/DDBJ databases">
        <title>Chitinophaga lutea sp.nov., isolate from arsenic contaminated soil.</title>
        <authorList>
            <person name="Zong Y."/>
        </authorList>
    </citation>
    <scope>NUCLEOTIDE SEQUENCE [LARGE SCALE GENOMIC DNA]</scope>
    <source>
        <strain evidence="6">YLT18</strain>
    </source>
</reference>
<gene>
    <name evidence="5" type="ORF">EG028_09295</name>
</gene>
<comment type="caution">
    <text evidence="5">The sequence shown here is derived from an EMBL/GenBank/DDBJ whole genome shotgun (WGS) entry which is preliminary data.</text>
</comment>
<dbReference type="GO" id="GO:0043565">
    <property type="term" value="F:sequence-specific DNA binding"/>
    <property type="evidence" value="ECO:0007669"/>
    <property type="project" value="InterPro"/>
</dbReference>
<evidence type="ECO:0000256" key="2">
    <source>
        <dbReference type="ARBA" id="ARBA00023125"/>
    </source>
</evidence>
<evidence type="ECO:0000256" key="1">
    <source>
        <dbReference type="ARBA" id="ARBA00023015"/>
    </source>
</evidence>
<dbReference type="OrthoDB" id="1096411at2"/>
<keyword evidence="2" id="KW-0238">DNA-binding</keyword>
<keyword evidence="1" id="KW-0805">Transcription regulation</keyword>
<dbReference type="Proteomes" id="UP000279089">
    <property type="component" value="Unassembled WGS sequence"/>
</dbReference>
<dbReference type="PANTHER" id="PTHR43280">
    <property type="entry name" value="ARAC-FAMILY TRANSCRIPTIONAL REGULATOR"/>
    <property type="match status" value="1"/>
</dbReference>
<protein>
    <submittedName>
        <fullName evidence="5">AraC family transcriptional regulator</fullName>
    </submittedName>
</protein>
<sequence length="291" mass="33470">MKVKIPVWQLKENISGVHIDRINHAFISSLFDDISKLHRNDHFICVMLISGNAELQVDFKNARIAPEKLAFLFPGQIQQAVKFDNADGWILFLDNKLVDEHARMMIEDSLVKGPLLSLSAPDFLWFNRYFELLFQTYNDHTLGSLHKPAVNAFVAPGVYKIASAFQANTDAGSGHHSQRSIELTKKFKRLVRKHYRDLKKPGDYAGLMSFSLSYLNDTIKSVTGFTTSYFIQQEMLREGQRLLCYTDLSIKEIATYLGYEDPKYFNRMFTKLAAISPGRFRNNFKTQKKLP</sequence>
<evidence type="ECO:0000313" key="6">
    <source>
        <dbReference type="Proteomes" id="UP000279089"/>
    </source>
</evidence>
<evidence type="ECO:0000259" key="4">
    <source>
        <dbReference type="PROSITE" id="PS01124"/>
    </source>
</evidence>
<accession>A0A3N4MCR8</accession>
<keyword evidence="3" id="KW-0804">Transcription</keyword>
<dbReference type="SUPFAM" id="SSF46689">
    <property type="entry name" value="Homeodomain-like"/>
    <property type="match status" value="1"/>
</dbReference>
<evidence type="ECO:0000256" key="3">
    <source>
        <dbReference type="ARBA" id="ARBA00023163"/>
    </source>
</evidence>
<keyword evidence="6" id="KW-1185">Reference proteome</keyword>
<dbReference type="GO" id="GO:0003700">
    <property type="term" value="F:DNA-binding transcription factor activity"/>
    <property type="evidence" value="ECO:0007669"/>
    <property type="project" value="InterPro"/>
</dbReference>
<dbReference type="PANTHER" id="PTHR43280:SF32">
    <property type="entry name" value="TRANSCRIPTIONAL REGULATORY PROTEIN"/>
    <property type="match status" value="1"/>
</dbReference>
<dbReference type="SMART" id="SM00342">
    <property type="entry name" value="HTH_ARAC"/>
    <property type="match status" value="1"/>
</dbReference>
<dbReference type="PROSITE" id="PS01124">
    <property type="entry name" value="HTH_ARAC_FAMILY_2"/>
    <property type="match status" value="1"/>
</dbReference>
<dbReference type="Gene3D" id="1.10.10.60">
    <property type="entry name" value="Homeodomain-like"/>
    <property type="match status" value="1"/>
</dbReference>
<dbReference type="Pfam" id="PF12833">
    <property type="entry name" value="HTH_18"/>
    <property type="match status" value="1"/>
</dbReference>
<dbReference type="RefSeq" id="WP_120516198.1">
    <property type="nucleotide sequence ID" value="NZ_QXZY01000005.1"/>
</dbReference>
<dbReference type="AlphaFoldDB" id="A0A3N4MCR8"/>
<dbReference type="InterPro" id="IPR009057">
    <property type="entry name" value="Homeodomain-like_sf"/>
</dbReference>
<dbReference type="InterPro" id="IPR018060">
    <property type="entry name" value="HTH_AraC"/>
</dbReference>
<dbReference type="EMBL" id="RMBX01000004">
    <property type="protein sequence ID" value="RPD41501.1"/>
    <property type="molecule type" value="Genomic_DNA"/>
</dbReference>
<feature type="domain" description="HTH araC/xylS-type" evidence="4">
    <location>
        <begin position="185"/>
        <end position="283"/>
    </location>
</feature>
<name>A0A3N4MCR8_9BACT</name>
<organism evidence="5 6">
    <name type="scientific">Chitinophaga barathri</name>
    <dbReference type="NCBI Taxonomy" id="1647451"/>
    <lineage>
        <taxon>Bacteria</taxon>
        <taxon>Pseudomonadati</taxon>
        <taxon>Bacteroidota</taxon>
        <taxon>Chitinophagia</taxon>
        <taxon>Chitinophagales</taxon>
        <taxon>Chitinophagaceae</taxon>
        <taxon>Chitinophaga</taxon>
    </lineage>
</organism>
<evidence type="ECO:0000313" key="5">
    <source>
        <dbReference type="EMBL" id="RPD41501.1"/>
    </source>
</evidence>
<proteinExistence type="predicted"/>